<organism evidence="3 4">
    <name type="scientific">Nocardioides bigeumensis</name>
    <dbReference type="NCBI Taxonomy" id="433657"/>
    <lineage>
        <taxon>Bacteria</taxon>
        <taxon>Bacillati</taxon>
        <taxon>Actinomycetota</taxon>
        <taxon>Actinomycetes</taxon>
        <taxon>Propionibacteriales</taxon>
        <taxon>Nocardioidaceae</taxon>
        <taxon>Nocardioides</taxon>
    </lineage>
</organism>
<dbReference type="RefSeq" id="WP_344305124.1">
    <property type="nucleotide sequence ID" value="NZ_BAAAQQ010000013.1"/>
</dbReference>
<comment type="caution">
    <text evidence="3">The sequence shown here is derived from an EMBL/GenBank/DDBJ whole genome shotgun (WGS) entry which is preliminary data.</text>
</comment>
<keyword evidence="4" id="KW-1185">Reference proteome</keyword>
<dbReference type="SUPFAM" id="SSF53850">
    <property type="entry name" value="Periplasmic binding protein-like II"/>
    <property type="match status" value="1"/>
</dbReference>
<dbReference type="PROSITE" id="PS51257">
    <property type="entry name" value="PROKAR_LIPOPROTEIN"/>
    <property type="match status" value="1"/>
</dbReference>
<dbReference type="InterPro" id="IPR007210">
    <property type="entry name" value="ABC_Gly_betaine_transp_sub-bd"/>
</dbReference>
<evidence type="ECO:0000259" key="2">
    <source>
        <dbReference type="Pfam" id="PF04069"/>
    </source>
</evidence>
<evidence type="ECO:0000313" key="4">
    <source>
        <dbReference type="Proteomes" id="UP001500575"/>
    </source>
</evidence>
<dbReference type="Pfam" id="PF04069">
    <property type="entry name" value="OpuAC"/>
    <property type="match status" value="1"/>
</dbReference>
<protein>
    <submittedName>
        <fullName evidence="3">Glycine betaine ABC transporter substrate-binding protein</fullName>
    </submittedName>
</protein>
<accession>A0ABP5KEX2</accession>
<dbReference type="CDD" id="cd13606">
    <property type="entry name" value="PBP2_ProX_like"/>
    <property type="match status" value="1"/>
</dbReference>
<dbReference type="Gene3D" id="3.40.190.10">
    <property type="entry name" value="Periplasmic binding protein-like II"/>
    <property type="match status" value="1"/>
</dbReference>
<sequence length="332" mass="34629">MKTLHSIRPARTRRHVRHTLAVAIAAGALLLAGCAGDDLSSEGDDAPDDGGSSASESKGPVSISGQSFDEAALVAAMYEQLLADAGYEPTVKLVDSRDGYATEIGKSVDIVPEYVGGIVNFLNAQANGDDAEPFEAGDGGELADQGEQLLADAGIELLDISEATDTNAFFVTQDYSDANGVTKLSDLEGESVTLAAAPDCEGRLDCEGGLSDEYGIDVTEVLPLGYASAQTYKSVLDGESELGETSTTDGSLESQGLVVLDDDKQIQPAQNLVPAVSQAFLDEHPDIADVLNPLMAALTTEKLTELNGRVSVDREKVEDVAADFLQSEGLLG</sequence>
<proteinExistence type="predicted"/>
<evidence type="ECO:0000256" key="1">
    <source>
        <dbReference type="SAM" id="MobiDB-lite"/>
    </source>
</evidence>
<dbReference type="Gene3D" id="3.40.190.120">
    <property type="entry name" value="Osmoprotection protein (prox), domain 2"/>
    <property type="match status" value="1"/>
</dbReference>
<reference evidence="4" key="1">
    <citation type="journal article" date="2019" name="Int. J. Syst. Evol. Microbiol.">
        <title>The Global Catalogue of Microorganisms (GCM) 10K type strain sequencing project: providing services to taxonomists for standard genome sequencing and annotation.</title>
        <authorList>
            <consortium name="The Broad Institute Genomics Platform"/>
            <consortium name="The Broad Institute Genome Sequencing Center for Infectious Disease"/>
            <person name="Wu L."/>
            <person name="Ma J."/>
        </authorList>
    </citation>
    <scope>NUCLEOTIDE SEQUENCE [LARGE SCALE GENOMIC DNA]</scope>
    <source>
        <strain evidence="4">JCM 16021</strain>
    </source>
</reference>
<dbReference type="Proteomes" id="UP001500575">
    <property type="component" value="Unassembled WGS sequence"/>
</dbReference>
<gene>
    <name evidence="3" type="ORF">GCM10009843_35190</name>
</gene>
<evidence type="ECO:0000313" key="3">
    <source>
        <dbReference type="EMBL" id="GAA2131530.1"/>
    </source>
</evidence>
<feature type="domain" description="ABC-type glycine betaine transport system substrate-binding" evidence="2">
    <location>
        <begin position="60"/>
        <end position="326"/>
    </location>
</feature>
<feature type="region of interest" description="Disordered" evidence="1">
    <location>
        <begin position="40"/>
        <end position="63"/>
    </location>
</feature>
<dbReference type="EMBL" id="BAAAQQ010000013">
    <property type="protein sequence ID" value="GAA2131530.1"/>
    <property type="molecule type" value="Genomic_DNA"/>
</dbReference>
<name>A0ABP5KEX2_9ACTN</name>